<dbReference type="SUPFAM" id="SSF55781">
    <property type="entry name" value="GAF domain-like"/>
    <property type="match status" value="1"/>
</dbReference>
<dbReference type="Proteomes" id="UP000054717">
    <property type="component" value="Unassembled WGS sequence"/>
</dbReference>
<dbReference type="InterPro" id="IPR029016">
    <property type="entry name" value="GAF-like_dom_sf"/>
</dbReference>
<reference evidence="4" key="1">
    <citation type="submission" date="2016-01" db="EMBL/GenBank/DDBJ databases">
        <authorList>
            <person name="Peeters Charlotte."/>
        </authorList>
    </citation>
    <scope>NUCLEOTIDE SEQUENCE</scope>
    <source>
        <strain evidence="4">LMG 22936</strain>
    </source>
</reference>
<dbReference type="STRING" id="326475.AWB66_01416"/>
<keyword evidence="2" id="KW-0812">Transmembrane</keyword>
<dbReference type="InterPro" id="IPR031583">
    <property type="entry name" value="PelD_GGDEF"/>
</dbReference>
<evidence type="ECO:0000256" key="2">
    <source>
        <dbReference type="SAM" id="Phobius"/>
    </source>
</evidence>
<gene>
    <name evidence="4" type="ORF">AWB66_01416</name>
</gene>
<protein>
    <recommendedName>
        <fullName evidence="3">PelD GGDEF domain-containing protein</fullName>
    </recommendedName>
</protein>
<feature type="transmembrane region" description="Helical" evidence="2">
    <location>
        <begin position="49"/>
        <end position="70"/>
    </location>
</feature>
<evidence type="ECO:0000259" key="3">
    <source>
        <dbReference type="Pfam" id="PF16963"/>
    </source>
</evidence>
<comment type="caution">
    <text evidence="4">The sequence shown here is derived from an EMBL/GenBank/DDBJ whole genome shotgun (WGS) entry which is preliminary data.</text>
</comment>
<dbReference type="EMBL" id="FCNZ02000004">
    <property type="protein sequence ID" value="SAL25000.1"/>
    <property type="molecule type" value="Genomic_DNA"/>
</dbReference>
<feature type="region of interest" description="Disordered" evidence="1">
    <location>
        <begin position="1"/>
        <end position="25"/>
    </location>
</feature>
<feature type="transmembrane region" description="Helical" evidence="2">
    <location>
        <begin position="135"/>
        <end position="160"/>
    </location>
</feature>
<dbReference type="InterPro" id="IPR038367">
    <property type="entry name" value="PelD_GGDEF_sf"/>
</dbReference>
<keyword evidence="2" id="KW-1133">Transmembrane helix</keyword>
<dbReference type="AlphaFoldDB" id="A0A158G0Q5"/>
<name>A0A158G0Q5_9BURK</name>
<organism evidence="4 5">
    <name type="scientific">Caballeronia telluris</name>
    <dbReference type="NCBI Taxonomy" id="326475"/>
    <lineage>
        <taxon>Bacteria</taxon>
        <taxon>Pseudomonadati</taxon>
        <taxon>Pseudomonadota</taxon>
        <taxon>Betaproteobacteria</taxon>
        <taxon>Burkholderiales</taxon>
        <taxon>Burkholderiaceae</taxon>
        <taxon>Caballeronia</taxon>
    </lineage>
</organism>
<feature type="compositionally biased region" description="Basic and acidic residues" evidence="1">
    <location>
        <begin position="9"/>
        <end position="18"/>
    </location>
</feature>
<evidence type="ECO:0000256" key="1">
    <source>
        <dbReference type="SAM" id="MobiDB-lite"/>
    </source>
</evidence>
<dbReference type="Gene3D" id="3.30.450.40">
    <property type="match status" value="1"/>
</dbReference>
<keyword evidence="5" id="KW-1185">Reference proteome</keyword>
<accession>A0A158G0Q5</accession>
<feature type="transmembrane region" description="Helical" evidence="2">
    <location>
        <begin position="82"/>
        <end position="115"/>
    </location>
</feature>
<dbReference type="Pfam" id="PF16963">
    <property type="entry name" value="PelD_GGDEF"/>
    <property type="match status" value="1"/>
</dbReference>
<evidence type="ECO:0000313" key="5">
    <source>
        <dbReference type="Proteomes" id="UP000054717"/>
    </source>
</evidence>
<feature type="domain" description="PelD GGDEF" evidence="3">
    <location>
        <begin position="365"/>
        <end position="486"/>
    </location>
</feature>
<sequence>MANQTGRAAGEKRGDSRVRRTSSQGGQSIAQDMLWARVIAPSRISRKRAAYVAAEVVVATFVLLAICRLVDPADPLLVRTGFGWVWLVPIVLALRYGTIAGTASGLLLLAGWYVQAPGPLVPLVSGAHTGAPVRAAFPGAFFFGGFIATLLCGQFGDIWIGRQRQARVANDYLAERLSILTKNQFLLRLSHERLEQDLLARPATLRDSLGRLRALALRDDDPGALKGAARFLEATAQACQIETAALYEWRDGGVVSTPAATVGAPFELDLADPLVVEALDKHALAHPRSAEGDASGADTRLHTRYQAVAPLLDAGGRRVALLVVERMPFLALTRDNLQFLLVLCGYYADGVRHAEITRALIEAFPGVPYDFALDYARLEHLHKDTGIESSLVALVFDASALSASLYEHVLRSRRSLDVQWPIAQQGQRAVLTLMPLSGEGAVDGYLLRIEENLRAQFGTDFETAHVATYSMRVGRAAPVEALLAFLRLCHVDR</sequence>
<keyword evidence="2" id="KW-0472">Membrane</keyword>
<dbReference type="RefSeq" id="WP_235021017.1">
    <property type="nucleotide sequence ID" value="NZ_FCNZ02000004.1"/>
</dbReference>
<evidence type="ECO:0000313" key="4">
    <source>
        <dbReference type="EMBL" id="SAL25000.1"/>
    </source>
</evidence>
<proteinExistence type="predicted"/>
<dbReference type="Gene3D" id="3.30.70.2880">
    <property type="match status" value="1"/>
</dbReference>